<reference evidence="1 2" key="1">
    <citation type="journal article" date="2011" name="PLoS Pathog.">
        <title>Dynamic evolution of pathogenicity revealed by sequencing and comparative genomics of 19 Pseudomonas syringae isolates.</title>
        <authorList>
            <person name="Baltrus D.A."/>
            <person name="Nishimura M.T."/>
            <person name="Romanchuk A."/>
            <person name="Chang J.H."/>
            <person name="Mukhtar M.S."/>
            <person name="Cherkis K."/>
            <person name="Roach J."/>
            <person name="Grant S.R."/>
            <person name="Jones C.D."/>
            <person name="Dangl J.L."/>
        </authorList>
    </citation>
    <scope>NUCLEOTIDE SEQUENCE [LARGE SCALE GENOMIC DNA]</scope>
    <source>
        <strain evidence="1 2">M301315</strain>
    </source>
</reference>
<dbReference type="AlphaFoldDB" id="A0AAD0LWJ8"/>
<name>A0AAD0LWJ8_PSEAV</name>
<sequence length="66" mass="7697">MFIDFRANAPRQRYTPVLQNSSNRAFVGADLSAKTVVQPVHFWRMYLPFREQVRSHKVLTTVRCSA</sequence>
<dbReference type="EMBL" id="CP031225">
    <property type="protein sequence ID" value="AXH55293.1"/>
    <property type="molecule type" value="Genomic_DNA"/>
</dbReference>
<accession>A0AAD0LWJ8</accession>
<proteinExistence type="predicted"/>
<evidence type="ECO:0000313" key="1">
    <source>
        <dbReference type="EMBL" id="AXH55293.1"/>
    </source>
</evidence>
<gene>
    <name evidence="1" type="ORF">PLA107_008210</name>
</gene>
<organism evidence="1 2">
    <name type="scientific">Pseudomonas amygdali pv. lachrymans str. M301315</name>
    <dbReference type="NCBI Taxonomy" id="629260"/>
    <lineage>
        <taxon>Bacteria</taxon>
        <taxon>Pseudomonadati</taxon>
        <taxon>Pseudomonadota</taxon>
        <taxon>Gammaproteobacteria</taxon>
        <taxon>Pseudomonadales</taxon>
        <taxon>Pseudomonadaceae</taxon>
        <taxon>Pseudomonas</taxon>
        <taxon>Pseudomonas amygdali</taxon>
    </lineage>
</organism>
<evidence type="ECO:0000313" key="2">
    <source>
        <dbReference type="Proteomes" id="UP000006426"/>
    </source>
</evidence>
<dbReference type="Proteomes" id="UP000006426">
    <property type="component" value="Chromosome"/>
</dbReference>
<protein>
    <submittedName>
        <fullName evidence="1">Uncharacterized protein</fullName>
    </submittedName>
</protein>